<evidence type="ECO:0000256" key="2">
    <source>
        <dbReference type="ARBA" id="ARBA00022771"/>
    </source>
</evidence>
<feature type="domain" description="PHD-type" evidence="8">
    <location>
        <begin position="414"/>
        <end position="465"/>
    </location>
</feature>
<dbReference type="InterPro" id="IPR001965">
    <property type="entry name" value="Znf_PHD"/>
</dbReference>
<feature type="region of interest" description="Disordered" evidence="7">
    <location>
        <begin position="743"/>
        <end position="790"/>
    </location>
</feature>
<accession>A0A5B6ZA06</accession>
<organism evidence="9">
    <name type="scientific">Davidia involucrata</name>
    <name type="common">Dove tree</name>
    <dbReference type="NCBI Taxonomy" id="16924"/>
    <lineage>
        <taxon>Eukaryota</taxon>
        <taxon>Viridiplantae</taxon>
        <taxon>Streptophyta</taxon>
        <taxon>Embryophyta</taxon>
        <taxon>Tracheophyta</taxon>
        <taxon>Spermatophyta</taxon>
        <taxon>Magnoliopsida</taxon>
        <taxon>eudicotyledons</taxon>
        <taxon>Gunneridae</taxon>
        <taxon>Pentapetalae</taxon>
        <taxon>asterids</taxon>
        <taxon>Cornales</taxon>
        <taxon>Nyssaceae</taxon>
        <taxon>Davidia</taxon>
    </lineage>
</organism>
<reference evidence="9" key="1">
    <citation type="submission" date="2019-08" db="EMBL/GenBank/DDBJ databases">
        <title>Reference gene set and small RNA set construction with multiple tissues from Davidia involucrata Baill.</title>
        <authorList>
            <person name="Yang H."/>
            <person name="Zhou C."/>
            <person name="Li G."/>
            <person name="Wang J."/>
            <person name="Gao P."/>
            <person name="Wang M."/>
            <person name="Wang R."/>
            <person name="Zhao Y."/>
        </authorList>
    </citation>
    <scope>NUCLEOTIDE SEQUENCE</scope>
    <source>
        <tissue evidence="9">Mixed with DoveR01_LX</tissue>
    </source>
</reference>
<dbReference type="EMBL" id="GHES01010252">
    <property type="protein sequence ID" value="MPA40811.1"/>
    <property type="molecule type" value="Transcribed_RNA"/>
</dbReference>
<feature type="compositionally biased region" description="Polar residues" evidence="7">
    <location>
        <begin position="1338"/>
        <end position="1351"/>
    </location>
</feature>
<evidence type="ECO:0000256" key="7">
    <source>
        <dbReference type="SAM" id="MobiDB-lite"/>
    </source>
</evidence>
<keyword evidence="4" id="KW-0805">Transcription regulation</keyword>
<feature type="compositionally biased region" description="Basic and acidic residues" evidence="7">
    <location>
        <begin position="869"/>
        <end position="880"/>
    </location>
</feature>
<gene>
    <name evidence="9" type="ORF">Din_010252</name>
</gene>
<evidence type="ECO:0000256" key="4">
    <source>
        <dbReference type="ARBA" id="ARBA00023015"/>
    </source>
</evidence>
<dbReference type="Gene3D" id="3.30.40.10">
    <property type="entry name" value="Zinc/RING finger domain, C3HC4 (zinc finger)"/>
    <property type="match status" value="1"/>
</dbReference>
<dbReference type="GO" id="GO:0034244">
    <property type="term" value="P:negative regulation of transcription elongation by RNA polymerase II"/>
    <property type="evidence" value="ECO:0007669"/>
    <property type="project" value="InterPro"/>
</dbReference>
<dbReference type="InterPro" id="IPR019787">
    <property type="entry name" value="Znf_PHD-finger"/>
</dbReference>
<dbReference type="SUPFAM" id="SSF57903">
    <property type="entry name" value="FYVE/PHD zinc finger"/>
    <property type="match status" value="1"/>
</dbReference>
<keyword evidence="5" id="KW-0804">Transcription</keyword>
<keyword evidence="1" id="KW-0479">Metal-binding</keyword>
<dbReference type="SMART" id="SM00249">
    <property type="entry name" value="PHD"/>
    <property type="match status" value="1"/>
</dbReference>
<proteinExistence type="predicted"/>
<dbReference type="InterPro" id="IPR013083">
    <property type="entry name" value="Znf_RING/FYVE/PHD"/>
</dbReference>
<dbReference type="InterPro" id="IPR056280">
    <property type="entry name" value="AIPP2-like_SPOC"/>
</dbReference>
<dbReference type="GO" id="GO:0008270">
    <property type="term" value="F:zinc ion binding"/>
    <property type="evidence" value="ECO:0007669"/>
    <property type="project" value="UniProtKB-KW"/>
</dbReference>
<keyword evidence="3" id="KW-0862">Zinc</keyword>
<dbReference type="PANTHER" id="PTHR33304:SF15">
    <property type="entry name" value="ZINC FINGER PHD-TYPE DOMAIN-CONTAINING PROTEIN"/>
    <property type="match status" value="1"/>
</dbReference>
<dbReference type="Pfam" id="PF00628">
    <property type="entry name" value="PHD"/>
    <property type="match status" value="1"/>
</dbReference>
<dbReference type="InterPro" id="IPR049914">
    <property type="entry name" value="PHD1-3/5-6"/>
</dbReference>
<evidence type="ECO:0000259" key="8">
    <source>
        <dbReference type="PROSITE" id="PS50016"/>
    </source>
</evidence>
<dbReference type="InterPro" id="IPR011011">
    <property type="entry name" value="Znf_FYVE_PHD"/>
</dbReference>
<feature type="region of interest" description="Disordered" evidence="7">
    <location>
        <begin position="860"/>
        <end position="880"/>
    </location>
</feature>
<dbReference type="GO" id="GO:0140566">
    <property type="term" value="F:histone reader activity"/>
    <property type="evidence" value="ECO:0007669"/>
    <property type="project" value="InterPro"/>
</dbReference>
<feature type="region of interest" description="Disordered" evidence="7">
    <location>
        <begin position="1330"/>
        <end position="1351"/>
    </location>
</feature>
<evidence type="ECO:0000313" key="9">
    <source>
        <dbReference type="EMBL" id="MPA40811.1"/>
    </source>
</evidence>
<evidence type="ECO:0000256" key="5">
    <source>
        <dbReference type="ARBA" id="ARBA00023163"/>
    </source>
</evidence>
<keyword evidence="2 6" id="KW-0863">Zinc-finger</keyword>
<evidence type="ECO:0000256" key="1">
    <source>
        <dbReference type="ARBA" id="ARBA00022723"/>
    </source>
</evidence>
<feature type="compositionally biased region" description="Polar residues" evidence="7">
    <location>
        <begin position="769"/>
        <end position="780"/>
    </location>
</feature>
<protein>
    <recommendedName>
        <fullName evidence="8">PHD-type domain-containing protein</fullName>
    </recommendedName>
</protein>
<name>A0A5B6ZA06_DAVIN</name>
<sequence>MTKRKVRNLEELYSVTEEGSEPKITPVLKGSCSIQGPGDELDCVIQMNMGLSGTENIFVRHFTSGKFRTRSESGTCNACASPFSSCVHLNPALAHVGLKSDNLSDQICLGKAACQCSFSDADPLSLFKSRTCNDGHHTSSETSNILSACSSHDSYSENAESKSSLRVDTSEGIVMLSNVATGKVVAEHQGFSEQQIFCGNRIFSNQHQKQKVSECNDDDISCISGADSPSMMVDDHRGYIDGKNVSCSSASVNSFLLERFEKAVNAQPASFFLAGSHYVVEEGHNCSCSPTKFTEESLQETVPFSDKSNLLETSLRDVCAGATSIKGDLSECSMEQVELSSARVATISLEGHRQDALDCAKSVKPIDEVGLATEALKRSDQNEDLVVSLEVPNVPPVQSQTVDCNDGLDLVEDVKVCDICGDAGREESLAICSKCSDGAEHIYCMRIRLDKVPEGNWMCEECMLQEETELRKQSKFEKVAGPLKGSPLNEIRKNAGNSSNANFKNLDIKGSNVEKSRRDGVGSVPHFSAKRPAGNSEPGSVMKRRVLETSVGSPRVSSPCRSLSFSGESPYKILDKGKVKPAYSTSSFGDHSSNNTLGNACLHTISDHNSPKPQTCPSMLQGMFMKSNSFNISDSKLKVQPADEDILKKKKNSRETATSEKKKYGIVRMVRRSISFNNVSSGRVNAAHSKIKMLSSNFSQVEDLKRLRHVKECNSIQKKCTGKLENPLVCSPMAGSCISASKNDKKITSQGETSNSTGSKCHDLKAVQHNGSSNNSSKATSHLAHEDSKYPNRLAGSGVLKRLHSCLSVVDGDPSPSRTSDSSHELKPNVVVCKDKLTSSSSLTASRQCDSSVATAQDKVLQSQESSNQDEKAKETSHVSWAEEHISANSRSVYCHKCKNMGHGRESCPIICPRAPVFDAGSPKEVGRSNKTDLGPIFCKQPDAARILAVPMLDYIWKGGFEMQSNGILPSFCYGIQAHLSTCASPKVPEVVKKFPCKVLLEEVPRLTTWPAQFLENDPKEDSIGLYFFAEDVESYGNNYKSLLECMINYDLALKGNFDGIELLIFSSDLLPEKSRRWNKLFFLWGVFRGRRVNNVECTPVNQKKTSIPSLNDVPLDQDLSMPAMSGCRNMCSSGKSSECLSASKLFYNVQQSSTSVDPQELPSVPSGRTDIFKQSSSEQKYFSSETNFVQQPSRVDTISLSSTPIKVGQLCGDMQHTDTSLKEHGVPTRRPEDCLPHLQASHKLNTDCVLWRGGGAHNVEIVEDSRTTGMSLFSAGPVDGMLGVKSSHLQVLSSDCKDWMKSEFLDLELSLGVGNKSATQVFVPSFLGTEDKKNNQDKNPNSVTSKTNNCGDNDEFSASLKLSLMFPSYDK</sequence>
<dbReference type="PANTHER" id="PTHR33304">
    <property type="match status" value="1"/>
</dbReference>
<evidence type="ECO:0000256" key="3">
    <source>
        <dbReference type="ARBA" id="ARBA00022833"/>
    </source>
</evidence>
<feature type="region of interest" description="Disordered" evidence="7">
    <location>
        <begin position="510"/>
        <end position="539"/>
    </location>
</feature>
<feature type="compositionally biased region" description="Polar residues" evidence="7">
    <location>
        <begin position="748"/>
        <end position="759"/>
    </location>
</feature>
<evidence type="ECO:0000256" key="6">
    <source>
        <dbReference type="PROSITE-ProRule" id="PRU00146"/>
    </source>
</evidence>
<dbReference type="Pfam" id="PF23121">
    <property type="entry name" value="SPOC_AIPP2"/>
    <property type="match status" value="1"/>
</dbReference>
<dbReference type="PROSITE" id="PS50016">
    <property type="entry name" value="ZF_PHD_2"/>
    <property type="match status" value="1"/>
</dbReference>